<name>A0AAW2R2V3_SESRA</name>
<evidence type="ECO:0000259" key="8">
    <source>
        <dbReference type="PROSITE" id="PS50994"/>
    </source>
</evidence>
<accession>A0AAW2R2V3</accession>
<dbReference type="AlphaFoldDB" id="A0AAW2R2V3"/>
<dbReference type="GO" id="GO:0004519">
    <property type="term" value="F:endonuclease activity"/>
    <property type="evidence" value="ECO:0007669"/>
    <property type="project" value="UniProtKB-KW"/>
</dbReference>
<evidence type="ECO:0000256" key="2">
    <source>
        <dbReference type="ARBA" id="ARBA00022695"/>
    </source>
</evidence>
<dbReference type="SUPFAM" id="SSF56672">
    <property type="entry name" value="DNA/RNA polymerases"/>
    <property type="match status" value="1"/>
</dbReference>
<sequence>MKKGVPFEWDEACRNAFRSIKSYLMKLPVLIAPMPGRPLILYIAAQECSIGALLAQENDERKESALYYLSRRMTPNELKYSPIEKICLALIFVIQKLKHYFQAHIVRLVSKANPLKYIMSKSVLSYRLARWYLQLQQFEIVYVPQKAVKGQVLADFLADHPIPAEWEVSNNLPDENVLVIEVTPPWKMYFDGASHKERAGAGVIFITSDGEILPYSFTLTQNCSNNVAEYQALILDLEMAVDIKQLHLKRLIGWLGDVEIEHVPRKDNKQADALAKLASTLTTLEDNARVPICKNVVGPLTKSSAGHLYILTATDYFSKWAEAVPLKEVKKENVADFIRINIIYRYGIPRYIITDNGKPFCNSLIDKLTQKFNFKQRKSSMYNEAANGLAEAFNKTLCNLLKKVVVKSKKDWHERIGEALWAYRTTYRTPTQATPYALVYGVEVVVPLEQQIPSLRIAIQEGLTQEENARLRLEELEALDEKRPEAQQRLECYQARLLGAFNEKVRSRSFQVGNSVLAVRRPIITTHRTGNKFISKWMAPMSSRKSIQMVPIS</sequence>
<feature type="domain" description="Integrase catalytic" evidence="8">
    <location>
        <begin position="260"/>
        <end position="443"/>
    </location>
</feature>
<keyword evidence="4" id="KW-0255">Endonuclease</keyword>
<dbReference type="InterPro" id="IPR036397">
    <property type="entry name" value="RNaseH_sf"/>
</dbReference>
<evidence type="ECO:0000256" key="4">
    <source>
        <dbReference type="ARBA" id="ARBA00022759"/>
    </source>
</evidence>
<dbReference type="PANTHER" id="PTHR48475">
    <property type="entry name" value="RIBONUCLEASE H"/>
    <property type="match status" value="1"/>
</dbReference>
<comment type="caution">
    <text evidence="9">The sequence shown here is derived from an EMBL/GenBank/DDBJ whole genome shotgun (WGS) entry which is preliminary data.</text>
</comment>
<dbReference type="CDD" id="cd09279">
    <property type="entry name" value="RNase_HI_like"/>
    <property type="match status" value="1"/>
</dbReference>
<dbReference type="EMBL" id="JACGWJ010000014">
    <property type="protein sequence ID" value="KAL0373893.1"/>
    <property type="molecule type" value="Genomic_DNA"/>
</dbReference>
<feature type="coiled-coil region" evidence="7">
    <location>
        <begin position="459"/>
        <end position="496"/>
    </location>
</feature>
<keyword evidence="7" id="KW-0175">Coiled coil</keyword>
<evidence type="ECO:0000256" key="5">
    <source>
        <dbReference type="ARBA" id="ARBA00022801"/>
    </source>
</evidence>
<dbReference type="InterPro" id="IPR001584">
    <property type="entry name" value="Integrase_cat-core"/>
</dbReference>
<keyword evidence="2" id="KW-0548">Nucleotidyltransferase</keyword>
<dbReference type="GO" id="GO:0003676">
    <property type="term" value="F:nucleic acid binding"/>
    <property type="evidence" value="ECO:0007669"/>
    <property type="project" value="InterPro"/>
</dbReference>
<dbReference type="SUPFAM" id="SSF53098">
    <property type="entry name" value="Ribonuclease H-like"/>
    <property type="match status" value="2"/>
</dbReference>
<dbReference type="CDD" id="cd09274">
    <property type="entry name" value="RNase_HI_RT_Ty3"/>
    <property type="match status" value="1"/>
</dbReference>
<dbReference type="InterPro" id="IPR043502">
    <property type="entry name" value="DNA/RNA_pol_sf"/>
</dbReference>
<dbReference type="Pfam" id="PF17917">
    <property type="entry name" value="RT_RNaseH"/>
    <property type="match status" value="1"/>
</dbReference>
<gene>
    <name evidence="9" type="ORF">Sradi_3305000</name>
</gene>
<organism evidence="9">
    <name type="scientific">Sesamum radiatum</name>
    <name type="common">Black benniseed</name>
    <dbReference type="NCBI Taxonomy" id="300843"/>
    <lineage>
        <taxon>Eukaryota</taxon>
        <taxon>Viridiplantae</taxon>
        <taxon>Streptophyta</taxon>
        <taxon>Embryophyta</taxon>
        <taxon>Tracheophyta</taxon>
        <taxon>Spermatophyta</taxon>
        <taxon>Magnoliopsida</taxon>
        <taxon>eudicotyledons</taxon>
        <taxon>Gunneridae</taxon>
        <taxon>Pentapetalae</taxon>
        <taxon>asterids</taxon>
        <taxon>lamiids</taxon>
        <taxon>Lamiales</taxon>
        <taxon>Pedaliaceae</taxon>
        <taxon>Sesamum</taxon>
    </lineage>
</organism>
<dbReference type="InterPro" id="IPR041373">
    <property type="entry name" value="RT_RNaseH"/>
</dbReference>
<proteinExistence type="predicted"/>
<evidence type="ECO:0000256" key="3">
    <source>
        <dbReference type="ARBA" id="ARBA00022722"/>
    </source>
</evidence>
<keyword evidence="6" id="KW-0695">RNA-directed DNA polymerase</keyword>
<evidence type="ECO:0000256" key="6">
    <source>
        <dbReference type="ARBA" id="ARBA00022918"/>
    </source>
</evidence>
<keyword evidence="3" id="KW-0540">Nuclease</keyword>
<dbReference type="PROSITE" id="PS50994">
    <property type="entry name" value="INTEGRASE"/>
    <property type="match status" value="1"/>
</dbReference>
<dbReference type="GO" id="GO:0015074">
    <property type="term" value="P:DNA integration"/>
    <property type="evidence" value="ECO:0007669"/>
    <property type="project" value="InterPro"/>
</dbReference>
<reference evidence="9" key="2">
    <citation type="journal article" date="2024" name="Plant">
        <title>Genomic evolution and insights into agronomic trait innovations of Sesamum species.</title>
        <authorList>
            <person name="Miao H."/>
            <person name="Wang L."/>
            <person name="Qu L."/>
            <person name="Liu H."/>
            <person name="Sun Y."/>
            <person name="Le M."/>
            <person name="Wang Q."/>
            <person name="Wei S."/>
            <person name="Zheng Y."/>
            <person name="Lin W."/>
            <person name="Duan Y."/>
            <person name="Cao H."/>
            <person name="Xiong S."/>
            <person name="Wang X."/>
            <person name="Wei L."/>
            <person name="Li C."/>
            <person name="Ma Q."/>
            <person name="Ju M."/>
            <person name="Zhao R."/>
            <person name="Li G."/>
            <person name="Mu C."/>
            <person name="Tian Q."/>
            <person name="Mei H."/>
            <person name="Zhang T."/>
            <person name="Gao T."/>
            <person name="Zhang H."/>
        </authorList>
    </citation>
    <scope>NUCLEOTIDE SEQUENCE</scope>
    <source>
        <strain evidence="9">G02</strain>
    </source>
</reference>
<reference evidence="9" key="1">
    <citation type="submission" date="2020-06" db="EMBL/GenBank/DDBJ databases">
        <authorList>
            <person name="Li T."/>
            <person name="Hu X."/>
            <person name="Zhang T."/>
            <person name="Song X."/>
            <person name="Zhang H."/>
            <person name="Dai N."/>
            <person name="Sheng W."/>
            <person name="Hou X."/>
            <person name="Wei L."/>
        </authorList>
    </citation>
    <scope>NUCLEOTIDE SEQUENCE</scope>
    <source>
        <strain evidence="9">G02</strain>
        <tissue evidence="9">Leaf</tissue>
    </source>
</reference>
<dbReference type="GO" id="GO:0003964">
    <property type="term" value="F:RNA-directed DNA polymerase activity"/>
    <property type="evidence" value="ECO:0007669"/>
    <property type="project" value="UniProtKB-KW"/>
</dbReference>
<evidence type="ECO:0000313" key="9">
    <source>
        <dbReference type="EMBL" id="KAL0373893.1"/>
    </source>
</evidence>
<keyword evidence="5" id="KW-0378">Hydrolase</keyword>
<dbReference type="Gene3D" id="3.30.420.10">
    <property type="entry name" value="Ribonuclease H-like superfamily/Ribonuclease H"/>
    <property type="match status" value="2"/>
</dbReference>
<dbReference type="PANTHER" id="PTHR48475:SF1">
    <property type="entry name" value="RNASE H TYPE-1 DOMAIN-CONTAINING PROTEIN"/>
    <property type="match status" value="1"/>
</dbReference>
<keyword evidence="1" id="KW-0808">Transferase</keyword>
<dbReference type="InterPro" id="IPR012337">
    <property type="entry name" value="RNaseH-like_sf"/>
</dbReference>
<dbReference type="GO" id="GO:0016787">
    <property type="term" value="F:hydrolase activity"/>
    <property type="evidence" value="ECO:0007669"/>
    <property type="project" value="UniProtKB-KW"/>
</dbReference>
<protein>
    <recommendedName>
        <fullName evidence="8">Integrase catalytic domain-containing protein</fullName>
    </recommendedName>
</protein>
<evidence type="ECO:0000256" key="7">
    <source>
        <dbReference type="SAM" id="Coils"/>
    </source>
</evidence>
<dbReference type="Pfam" id="PF00665">
    <property type="entry name" value="rve"/>
    <property type="match status" value="1"/>
</dbReference>
<evidence type="ECO:0000256" key="1">
    <source>
        <dbReference type="ARBA" id="ARBA00022679"/>
    </source>
</evidence>